<dbReference type="PANTHER" id="PTHR45458:SF1">
    <property type="entry name" value="SHORT CHAIN DEHYDROGENASE"/>
    <property type="match status" value="1"/>
</dbReference>
<evidence type="ECO:0000313" key="2">
    <source>
        <dbReference type="Proteomes" id="UP000280685"/>
    </source>
</evidence>
<reference evidence="1" key="1">
    <citation type="submission" date="2018-02" db="EMBL/GenBank/DDBJ databases">
        <authorList>
            <person name="Silar P."/>
        </authorList>
    </citation>
    <scope>NUCLEOTIDE SEQUENCE [LARGE SCALE GENOMIC DNA]</scope>
    <source>
        <strain evidence="1">T</strain>
    </source>
</reference>
<proteinExistence type="predicted"/>
<dbReference type="SUPFAM" id="SSF51735">
    <property type="entry name" value="NAD(P)-binding Rossmann-fold domains"/>
    <property type="match status" value="1"/>
</dbReference>
<evidence type="ECO:0000313" key="1">
    <source>
        <dbReference type="EMBL" id="VBB84332.1"/>
    </source>
</evidence>
<dbReference type="PRINTS" id="PR00081">
    <property type="entry name" value="GDHRDH"/>
</dbReference>
<organism evidence="1 2">
    <name type="scientific">Podospora comata</name>
    <dbReference type="NCBI Taxonomy" id="48703"/>
    <lineage>
        <taxon>Eukaryota</taxon>
        <taxon>Fungi</taxon>
        <taxon>Dikarya</taxon>
        <taxon>Ascomycota</taxon>
        <taxon>Pezizomycotina</taxon>
        <taxon>Sordariomycetes</taxon>
        <taxon>Sordariomycetidae</taxon>
        <taxon>Sordariales</taxon>
        <taxon>Podosporaceae</taxon>
        <taxon>Podospora</taxon>
    </lineage>
</organism>
<gene>
    <name evidence="1" type="ORF">PODCO_606540</name>
</gene>
<accession>A0ABY6SIZ2</accession>
<dbReference type="PANTHER" id="PTHR45458">
    <property type="entry name" value="SHORT-CHAIN DEHYDROGENASE/REDUCTASE SDR"/>
    <property type="match status" value="1"/>
</dbReference>
<dbReference type="InterPro" id="IPR002347">
    <property type="entry name" value="SDR_fam"/>
</dbReference>
<dbReference type="InterPro" id="IPR052184">
    <property type="entry name" value="SDR_enzymes"/>
</dbReference>
<dbReference type="EMBL" id="LR026969">
    <property type="protein sequence ID" value="VBB84332.1"/>
    <property type="molecule type" value="Genomic_DNA"/>
</dbReference>
<dbReference type="Proteomes" id="UP000280685">
    <property type="component" value="Chromosome 6"/>
</dbReference>
<sequence>MADHSSNTVYLVTGANRGIGLAIVKLLSARPKTTIIATTRSFSTPSPFDATTPHHATSCVIPILLDDAKDEISSSTLPSRLQSLGITHINTLIANAGSATGFKSVFDTTEEEYLADLNVNTLGPIRLFKALWPLLEKEGGKFVVIGSSVGSIGGLVTPEGEVEGGMLVCGGYGLSKCGVGWWVMKLRAELKMQRKGVVVGVVHPGWVKTEMGQGLADAIDKLTMENSGQFWRWDGGVLPW</sequence>
<dbReference type="Gene3D" id="3.40.50.720">
    <property type="entry name" value="NAD(P)-binding Rossmann-like Domain"/>
    <property type="match status" value="1"/>
</dbReference>
<name>A0ABY6SIZ2_PODCO</name>
<dbReference type="InterPro" id="IPR036291">
    <property type="entry name" value="NAD(P)-bd_dom_sf"/>
</dbReference>
<protein>
    <submittedName>
        <fullName evidence="1">Dehydrogenase</fullName>
    </submittedName>
</protein>
<keyword evidence="2" id="KW-1185">Reference proteome</keyword>
<dbReference type="Pfam" id="PF00106">
    <property type="entry name" value="adh_short"/>
    <property type="match status" value="1"/>
</dbReference>